<reference evidence="16 17" key="1">
    <citation type="submission" date="2024-05" db="EMBL/GenBank/DDBJ databases">
        <authorList>
            <person name="Liu Q."/>
            <person name="Xin Y.-H."/>
        </authorList>
    </citation>
    <scope>NUCLEOTIDE SEQUENCE [LARGE SCALE GENOMIC DNA]</scope>
    <source>
        <strain evidence="16 17">CGMCC 1.10181</strain>
    </source>
</reference>
<evidence type="ECO:0000256" key="13">
    <source>
        <dbReference type="SAM" id="SignalP"/>
    </source>
</evidence>
<evidence type="ECO:0000256" key="9">
    <source>
        <dbReference type="ARBA" id="ARBA00023136"/>
    </source>
</evidence>
<dbReference type="Pfam" id="PF00593">
    <property type="entry name" value="TonB_dep_Rec_b-barrel"/>
    <property type="match status" value="1"/>
</dbReference>
<protein>
    <submittedName>
        <fullName evidence="16">TonB-dependent receptor</fullName>
    </submittedName>
</protein>
<sequence length="707" mass="76942">MARKVSQARSAMLCSACLMMAPMGAWAQDANAAPGTTPAAQEPAPAEIGEIVVTALRRDQRLQEAPAAISVVTAETIRSSGVVGLSDISKVVPSLRFEGGIRPGVPSIALRGISAVQGGDAPVSILVDGVQVPFLSLARMDLLDISSVEILKGPQGALYGRGAIAGAIVINTRQPDDHLRFTGRVIAQEGSDYQGIATISGPIVSDLIYAKLTGSYQNRRGLLKNGFLNTYDDFVDQGTIDGEVVLKPAAGTRIQLTGMYTRGRVGTNALALVPTARLNDFSVEIDSNFRNYDRRRLWRAAIKLDQETPLGTLTVVAQHARARDYVVTDLDYTRVATRYNYNPELDEATNVDGRLSSTKGGAFNWIVGAFWQYRTGENFINALQDPAALTPQSTILSYQAGNSRSWGAYGQGSLDLQGGVSVIGALRYDRDKRFDQLTNVAGSAISGSFDAWQPSATLKWQAQRDLMFYATYGQGFRSGGFNAANLVVPAVGARRIYDKEVSRNYEVGFKSQFADRRVTLNASAFHTDYDNTQYQRTILTPVSARYVTSIPKSHVNGAEAELTFRPVDAFTMRAAASITKTRIDDFDGTTLYVGNRLPNAYTDNQQVSIDYTPRFDATYRGLFHLDLSRRGSISYDLANAVSYGPAAFLNARIGVQTDRWSIAVFGANLTDRRAPEFVFPNFFGANHGRLANLPFRAGIEFNVNIGN</sequence>
<dbReference type="CDD" id="cd01347">
    <property type="entry name" value="ligand_gated_channel"/>
    <property type="match status" value="1"/>
</dbReference>
<dbReference type="EMBL" id="JBDIME010000027">
    <property type="protein sequence ID" value="MEN2792364.1"/>
    <property type="molecule type" value="Genomic_DNA"/>
</dbReference>
<evidence type="ECO:0000256" key="3">
    <source>
        <dbReference type="ARBA" id="ARBA00022452"/>
    </source>
</evidence>
<keyword evidence="17" id="KW-1185">Reference proteome</keyword>
<evidence type="ECO:0000256" key="12">
    <source>
        <dbReference type="RuleBase" id="RU003357"/>
    </source>
</evidence>
<dbReference type="InterPro" id="IPR039426">
    <property type="entry name" value="TonB-dep_rcpt-like"/>
</dbReference>
<evidence type="ECO:0000259" key="14">
    <source>
        <dbReference type="Pfam" id="PF00593"/>
    </source>
</evidence>
<proteinExistence type="inferred from homology"/>
<dbReference type="RefSeq" id="WP_343890937.1">
    <property type="nucleotide sequence ID" value="NZ_BAAAEH010000036.1"/>
</dbReference>
<gene>
    <name evidence="16" type="ORF">ABC974_22220</name>
</gene>
<dbReference type="InterPro" id="IPR036942">
    <property type="entry name" value="Beta-barrel_TonB_sf"/>
</dbReference>
<evidence type="ECO:0000259" key="15">
    <source>
        <dbReference type="Pfam" id="PF07715"/>
    </source>
</evidence>
<dbReference type="SUPFAM" id="SSF56935">
    <property type="entry name" value="Porins"/>
    <property type="match status" value="1"/>
</dbReference>
<evidence type="ECO:0000256" key="10">
    <source>
        <dbReference type="ARBA" id="ARBA00023237"/>
    </source>
</evidence>
<keyword evidence="13" id="KW-0732">Signal</keyword>
<dbReference type="PROSITE" id="PS52016">
    <property type="entry name" value="TONB_DEPENDENT_REC_3"/>
    <property type="match status" value="1"/>
</dbReference>
<comment type="caution">
    <text evidence="16">The sequence shown here is derived from an EMBL/GenBank/DDBJ whole genome shotgun (WGS) entry which is preliminary data.</text>
</comment>
<dbReference type="Gene3D" id="2.40.170.20">
    <property type="entry name" value="TonB-dependent receptor, beta-barrel domain"/>
    <property type="match status" value="1"/>
</dbReference>
<keyword evidence="3 11" id="KW-1134">Transmembrane beta strand</keyword>
<feature type="domain" description="TonB-dependent receptor plug" evidence="15">
    <location>
        <begin position="62"/>
        <end position="167"/>
    </location>
</feature>
<dbReference type="Proteomes" id="UP001419910">
    <property type="component" value="Unassembled WGS sequence"/>
</dbReference>
<evidence type="ECO:0000256" key="4">
    <source>
        <dbReference type="ARBA" id="ARBA00022496"/>
    </source>
</evidence>
<evidence type="ECO:0000256" key="2">
    <source>
        <dbReference type="ARBA" id="ARBA00022448"/>
    </source>
</evidence>
<keyword evidence="8 12" id="KW-0798">TonB box</keyword>
<evidence type="ECO:0000256" key="7">
    <source>
        <dbReference type="ARBA" id="ARBA00023065"/>
    </source>
</evidence>
<evidence type="ECO:0000256" key="1">
    <source>
        <dbReference type="ARBA" id="ARBA00004571"/>
    </source>
</evidence>
<keyword evidence="2 11" id="KW-0813">Transport</keyword>
<dbReference type="PANTHER" id="PTHR32552">
    <property type="entry name" value="FERRICHROME IRON RECEPTOR-RELATED"/>
    <property type="match status" value="1"/>
</dbReference>
<name>A0ABU9Y982_9SPHN</name>
<organism evidence="16 17">
    <name type="scientific">Sphingomonas oligophenolica</name>
    <dbReference type="NCBI Taxonomy" id="301154"/>
    <lineage>
        <taxon>Bacteria</taxon>
        <taxon>Pseudomonadati</taxon>
        <taxon>Pseudomonadota</taxon>
        <taxon>Alphaproteobacteria</taxon>
        <taxon>Sphingomonadales</taxon>
        <taxon>Sphingomonadaceae</taxon>
        <taxon>Sphingomonas</taxon>
    </lineage>
</organism>
<evidence type="ECO:0000256" key="6">
    <source>
        <dbReference type="ARBA" id="ARBA00023004"/>
    </source>
</evidence>
<accession>A0ABU9Y982</accession>
<dbReference type="InterPro" id="IPR012910">
    <property type="entry name" value="Plug_dom"/>
</dbReference>
<keyword evidence="5 11" id="KW-0812">Transmembrane</keyword>
<dbReference type="InterPro" id="IPR000531">
    <property type="entry name" value="Beta-barrel_TonB"/>
</dbReference>
<keyword evidence="16" id="KW-0675">Receptor</keyword>
<evidence type="ECO:0000256" key="11">
    <source>
        <dbReference type="PROSITE-ProRule" id="PRU01360"/>
    </source>
</evidence>
<evidence type="ECO:0000313" key="16">
    <source>
        <dbReference type="EMBL" id="MEN2792364.1"/>
    </source>
</evidence>
<feature type="chain" id="PRO_5045334495" evidence="13">
    <location>
        <begin position="28"/>
        <end position="707"/>
    </location>
</feature>
<evidence type="ECO:0000256" key="5">
    <source>
        <dbReference type="ARBA" id="ARBA00022692"/>
    </source>
</evidence>
<keyword evidence="4" id="KW-0410">Iron transport</keyword>
<comment type="subcellular location">
    <subcellularLocation>
        <location evidence="1 11">Cell outer membrane</location>
        <topology evidence="1 11">Multi-pass membrane protein</topology>
    </subcellularLocation>
</comment>
<comment type="similarity">
    <text evidence="11 12">Belongs to the TonB-dependent receptor family.</text>
</comment>
<evidence type="ECO:0000313" key="17">
    <source>
        <dbReference type="Proteomes" id="UP001419910"/>
    </source>
</evidence>
<feature type="signal peptide" evidence="13">
    <location>
        <begin position="1"/>
        <end position="27"/>
    </location>
</feature>
<evidence type="ECO:0000256" key="8">
    <source>
        <dbReference type="ARBA" id="ARBA00023077"/>
    </source>
</evidence>
<dbReference type="PANTHER" id="PTHR32552:SF81">
    <property type="entry name" value="TONB-DEPENDENT OUTER MEMBRANE RECEPTOR"/>
    <property type="match status" value="1"/>
</dbReference>
<keyword evidence="10 11" id="KW-0998">Cell outer membrane</keyword>
<keyword evidence="7" id="KW-0406">Ion transport</keyword>
<dbReference type="Pfam" id="PF07715">
    <property type="entry name" value="Plug"/>
    <property type="match status" value="1"/>
</dbReference>
<feature type="domain" description="TonB-dependent receptor-like beta-barrel" evidence="14">
    <location>
        <begin position="268"/>
        <end position="669"/>
    </location>
</feature>
<keyword evidence="9 11" id="KW-0472">Membrane</keyword>
<keyword evidence="6" id="KW-0408">Iron</keyword>